<dbReference type="PANTHER" id="PTHR13510:SF44">
    <property type="entry name" value="RABENOSYN-5"/>
    <property type="match status" value="1"/>
</dbReference>
<sequence length="469" mass="52369">MESSFPFEAPLSLSEADRRSVQRLAQRCVDETLLDYEHVLVSKSGLPSTTRWKPVKRKSNVVVFQDRLAIEEIGHRKRKAKSLGDIIDSIRVGGLLSSSAAPRIFHSVANGETETSEHVEMPKMIWMGTVECELDDLMYGLVSQSEEVTRINASYSGNNVQEFATLASLETSTPSDPFNGLQLKWQVDSALTKAKPVWRCRDFVYLEATGFTTSSATGQRIGYQILHSLNLRSAPELPERKLVRGKMTVYQLFRQKSKGTVEVFAKAMVDLAGDLPSRMAPFATIQAANFVHKAARCARKRKLNWLLTTAGIRSVSAASDRKESCCGVCTRELRNAFGQKSFYECHICTKLVCYRCHVRQKLCFIKPAKASLAVKQKSLDLCTRCVHTATQTNAQRVALEERALMDPASMYTYVDRHTRSLAEASLEELDDSLTFDDLVTTRGAVHGWQCDAQGAILLDQTTQELHSLS</sequence>
<dbReference type="EMBL" id="JAGDFM010000007">
    <property type="protein sequence ID" value="KAG7392949.1"/>
    <property type="molecule type" value="Genomic_DNA"/>
</dbReference>
<dbReference type="AlphaFoldDB" id="A0A8T1WMI8"/>
<dbReference type="InterPro" id="IPR052727">
    <property type="entry name" value="Rab4/Rab5_effector"/>
</dbReference>
<evidence type="ECO:0000313" key="1">
    <source>
        <dbReference type="EMBL" id="KAG7392949.1"/>
    </source>
</evidence>
<organism evidence="1 2">
    <name type="scientific">Phytophthora pseudosyringae</name>
    <dbReference type="NCBI Taxonomy" id="221518"/>
    <lineage>
        <taxon>Eukaryota</taxon>
        <taxon>Sar</taxon>
        <taxon>Stramenopiles</taxon>
        <taxon>Oomycota</taxon>
        <taxon>Peronosporomycetes</taxon>
        <taxon>Peronosporales</taxon>
        <taxon>Peronosporaceae</taxon>
        <taxon>Phytophthora</taxon>
    </lineage>
</organism>
<reference evidence="1" key="1">
    <citation type="submission" date="2021-02" db="EMBL/GenBank/DDBJ databases">
        <authorList>
            <person name="Palmer J.M."/>
        </authorList>
    </citation>
    <scope>NUCLEOTIDE SEQUENCE</scope>
    <source>
        <strain evidence="1">SCRP734</strain>
    </source>
</reference>
<protein>
    <recommendedName>
        <fullName evidence="3">FYVE-type domain-containing protein</fullName>
    </recommendedName>
</protein>
<name>A0A8T1WMI8_9STRA</name>
<evidence type="ECO:0000313" key="2">
    <source>
        <dbReference type="Proteomes" id="UP000694044"/>
    </source>
</evidence>
<dbReference type="PANTHER" id="PTHR13510">
    <property type="entry name" value="FYVE-FINGER-CONTAINING RAB5 EFFECTOR PROTEIN RABENOSYN-5-RELATED"/>
    <property type="match status" value="1"/>
</dbReference>
<proteinExistence type="predicted"/>
<gene>
    <name evidence="1" type="ORF">PHYPSEUDO_013437</name>
</gene>
<accession>A0A8T1WMI8</accession>
<comment type="caution">
    <text evidence="1">The sequence shown here is derived from an EMBL/GenBank/DDBJ whole genome shotgun (WGS) entry which is preliminary data.</text>
</comment>
<keyword evidence="2" id="KW-1185">Reference proteome</keyword>
<evidence type="ECO:0008006" key="3">
    <source>
        <dbReference type="Google" id="ProtNLM"/>
    </source>
</evidence>
<dbReference type="OrthoDB" id="120139at2759"/>
<dbReference type="Proteomes" id="UP000694044">
    <property type="component" value="Unassembled WGS sequence"/>
</dbReference>